<evidence type="ECO:0000256" key="1">
    <source>
        <dbReference type="SAM" id="MobiDB-lite"/>
    </source>
</evidence>
<dbReference type="EMBL" id="CP012333">
    <property type="protein sequence ID" value="AKV01808.1"/>
    <property type="molecule type" value="Genomic_DNA"/>
</dbReference>
<feature type="region of interest" description="Disordered" evidence="1">
    <location>
        <begin position="46"/>
        <end position="68"/>
    </location>
</feature>
<organism evidence="2 3">
    <name type="scientific">Labilithrix luteola</name>
    <dbReference type="NCBI Taxonomy" id="1391654"/>
    <lineage>
        <taxon>Bacteria</taxon>
        <taxon>Pseudomonadati</taxon>
        <taxon>Myxococcota</taxon>
        <taxon>Polyangia</taxon>
        <taxon>Polyangiales</taxon>
        <taxon>Labilitrichaceae</taxon>
        <taxon>Labilithrix</taxon>
    </lineage>
</organism>
<accession>A0A0K1Q7T4</accession>
<dbReference type="AlphaFoldDB" id="A0A0K1Q7T4"/>
<dbReference type="Proteomes" id="UP000064967">
    <property type="component" value="Chromosome"/>
</dbReference>
<dbReference type="STRING" id="1391654.AKJ09_08471"/>
<keyword evidence="3" id="KW-1185">Reference proteome</keyword>
<protein>
    <submittedName>
        <fullName evidence="2">Uncharacterized protein</fullName>
    </submittedName>
</protein>
<reference evidence="2 3" key="1">
    <citation type="submission" date="2015-08" db="EMBL/GenBank/DDBJ databases">
        <authorList>
            <person name="Babu N.S."/>
            <person name="Beckwith C.J."/>
            <person name="Beseler K.G."/>
            <person name="Brison A."/>
            <person name="Carone J.V."/>
            <person name="Caskin T.P."/>
            <person name="Diamond M."/>
            <person name="Durham M.E."/>
            <person name="Foxe J.M."/>
            <person name="Go M."/>
            <person name="Henderson B.A."/>
            <person name="Jones I.B."/>
            <person name="McGettigan J.A."/>
            <person name="Micheletti S.J."/>
            <person name="Nasrallah M.E."/>
            <person name="Ortiz D."/>
            <person name="Piller C.R."/>
            <person name="Privatt S.R."/>
            <person name="Schneider S.L."/>
            <person name="Sharp S."/>
            <person name="Smith T.C."/>
            <person name="Stanton J.D."/>
            <person name="Ullery H.E."/>
            <person name="Wilson R.J."/>
            <person name="Serrano M.G."/>
            <person name="Buck G."/>
            <person name="Lee V."/>
            <person name="Wang Y."/>
            <person name="Carvalho R."/>
            <person name="Voegtly L."/>
            <person name="Shi R."/>
            <person name="Duckworth R."/>
            <person name="Johnson A."/>
            <person name="Loviza R."/>
            <person name="Walstead R."/>
            <person name="Shah Z."/>
            <person name="Kiflezghi M."/>
            <person name="Wade K."/>
            <person name="Ball S.L."/>
            <person name="Bradley K.W."/>
            <person name="Asai D.J."/>
            <person name="Bowman C.A."/>
            <person name="Russell D.A."/>
            <person name="Pope W.H."/>
            <person name="Jacobs-Sera D."/>
            <person name="Hendrix R.W."/>
            <person name="Hatfull G.F."/>
        </authorList>
    </citation>
    <scope>NUCLEOTIDE SEQUENCE [LARGE SCALE GENOMIC DNA]</scope>
    <source>
        <strain evidence="2 3">DSM 27648</strain>
    </source>
</reference>
<sequence length="68" mass="7572">MLPFVAHCGQSTATWDQWYTRGRCKGCWGLLLLVSCGSRVSPFLPPRPWPAPYRSPQDSTKAMQTASS</sequence>
<name>A0A0K1Q7T4_9BACT</name>
<feature type="compositionally biased region" description="Polar residues" evidence="1">
    <location>
        <begin position="57"/>
        <end position="68"/>
    </location>
</feature>
<dbReference type="KEGG" id="llu:AKJ09_08471"/>
<gene>
    <name evidence="2" type="ORF">AKJ09_08471</name>
</gene>
<evidence type="ECO:0000313" key="3">
    <source>
        <dbReference type="Proteomes" id="UP000064967"/>
    </source>
</evidence>
<proteinExistence type="predicted"/>
<evidence type="ECO:0000313" key="2">
    <source>
        <dbReference type="EMBL" id="AKV01808.1"/>
    </source>
</evidence>